<organism evidence="2 3">
    <name type="scientific">Pacificimonas pallii</name>
    <dbReference type="NCBI Taxonomy" id="2827236"/>
    <lineage>
        <taxon>Bacteria</taxon>
        <taxon>Pseudomonadati</taxon>
        <taxon>Pseudomonadota</taxon>
        <taxon>Alphaproteobacteria</taxon>
        <taxon>Sphingomonadales</taxon>
        <taxon>Sphingosinicellaceae</taxon>
        <taxon>Pacificimonas</taxon>
    </lineage>
</organism>
<sequence length="779" mass="83455">MATQPDNLIETDADEAPGEVEMRPMAMSMSGFEQSDDFDADDAVSGGRGAKVLWFAGLLSIAWLAAVAALFWLILQEIPLSDVTLTEWAAISAGVFAPLTAVWLIALVVARIDPGRGRETLARLEAAEARFSESAASVRGQVDGIDRLLVAVEERLDTLGSGLARHGAAFEETTSRAADTARAMSGTLNEDRERLDLLVTALAERGEETHARFVGLADLLPDAAERTDRIGQSLTGYVDGVNERLSALEDRFSALDESGRRAHEQALQRADDANQLLTHIDTTARDVEAQMREQADDMTAKVDDVLHRAASALEQSREGITAQAEALRSAVEAANLELNQTGNAAGDAIEGRLRALSERSERLEEGFRAQDEASAGLFTRAEDGLGSIEGRLAGLGDGLTALVTTMEGRMAWLQGEADAVGAPLLRHKELANELSENIASIRAGLGESIDTLTRRLPEIGSDSDAHLGKLRADIAQLESDLSRLSETAGALTGPIGNARHEVAASISDVEKAQGALEDSTARLRSDLADAAASLGETQRMAEDTALASASQLIDTLGRVREVAAQASETVRATLGGVVDEAVEALGKASGDAVHAATFAPVTQQIGEMEAISNRSAEAASAAAERLSRSLVSVAETAAAIEARVQEADEHLDRAQKNDLAEQSNLLIEALNSNAIDITKVLSTDVTESAWRQYQEGDRNVFTRKATRLIENADAKSIARHYEEEPEFRDAVRRYIHDFEAMMRRVMKDRSSNAFSVALLSSDVGRLYVALAQSTERLRS</sequence>
<evidence type="ECO:0000256" key="1">
    <source>
        <dbReference type="SAM" id="Phobius"/>
    </source>
</evidence>
<keyword evidence="1" id="KW-1133">Transmembrane helix</keyword>
<gene>
    <name evidence="2" type="ORF">KCG44_07815</name>
</gene>
<keyword evidence="1" id="KW-0812">Transmembrane</keyword>
<dbReference type="PANTHER" id="PTHR43941:SF1">
    <property type="entry name" value="STRUCTURAL MAINTENANCE OF CHROMOSOMES PROTEIN 2"/>
    <property type="match status" value="1"/>
</dbReference>
<evidence type="ECO:0008006" key="4">
    <source>
        <dbReference type="Google" id="ProtNLM"/>
    </source>
</evidence>
<dbReference type="EMBL" id="JAGSPA010000002">
    <property type="protein sequence ID" value="MBV7256690.1"/>
    <property type="molecule type" value="Genomic_DNA"/>
</dbReference>
<comment type="caution">
    <text evidence="2">The sequence shown here is derived from an EMBL/GenBank/DDBJ whole genome shotgun (WGS) entry which is preliminary data.</text>
</comment>
<evidence type="ECO:0000313" key="3">
    <source>
        <dbReference type="Proteomes" id="UP000722336"/>
    </source>
</evidence>
<evidence type="ECO:0000313" key="2">
    <source>
        <dbReference type="EMBL" id="MBV7256690.1"/>
    </source>
</evidence>
<keyword evidence="3" id="KW-1185">Reference proteome</keyword>
<dbReference type="PANTHER" id="PTHR43941">
    <property type="entry name" value="STRUCTURAL MAINTENANCE OF CHROMOSOMES PROTEIN 2"/>
    <property type="match status" value="1"/>
</dbReference>
<keyword evidence="1" id="KW-0472">Membrane</keyword>
<protein>
    <recommendedName>
        <fullName evidence="4">ATPase</fullName>
    </recommendedName>
</protein>
<feature type="transmembrane region" description="Helical" evidence="1">
    <location>
        <begin position="87"/>
        <end position="110"/>
    </location>
</feature>
<feature type="transmembrane region" description="Helical" evidence="1">
    <location>
        <begin position="52"/>
        <end position="75"/>
    </location>
</feature>
<reference evidence="2 3" key="1">
    <citation type="submission" date="2021-04" db="EMBL/GenBank/DDBJ databases">
        <authorList>
            <person name="Pira H."/>
            <person name="Risdian C."/>
            <person name="Wink J."/>
        </authorList>
    </citation>
    <scope>NUCLEOTIDE SEQUENCE [LARGE SCALE GENOMIC DNA]</scope>
    <source>
        <strain evidence="2 3">WHA3</strain>
    </source>
</reference>
<name>A0ABS6SE99_9SPHN</name>
<proteinExistence type="predicted"/>
<accession>A0ABS6SE99</accession>
<dbReference type="RefSeq" id="WP_218445385.1">
    <property type="nucleotide sequence ID" value="NZ_JAGSPA010000002.1"/>
</dbReference>
<dbReference type="Proteomes" id="UP000722336">
    <property type="component" value="Unassembled WGS sequence"/>
</dbReference>